<dbReference type="PRINTS" id="PR00609">
    <property type="entry name" value="CYTOCHROMEC3"/>
</dbReference>
<dbReference type="InterPro" id="IPR029467">
    <property type="entry name" value="Cyt_c7-like"/>
</dbReference>
<dbReference type="Gene3D" id="3.90.10.10">
    <property type="entry name" value="Cytochrome C3"/>
    <property type="match status" value="2"/>
</dbReference>
<feature type="domain" description="Cytochrome c7-like" evidence="2">
    <location>
        <begin position="121"/>
        <end position="187"/>
    </location>
</feature>
<evidence type="ECO:0000313" key="3">
    <source>
        <dbReference type="EMBL" id="GLH70625.1"/>
    </source>
</evidence>
<dbReference type="RefSeq" id="WP_285726029.1">
    <property type="nucleotide sequence ID" value="NZ_BSDD01000004.1"/>
</dbReference>
<dbReference type="PANTHER" id="PTHR39425:SF1">
    <property type="entry name" value="CYTOCHROME C7-LIKE DOMAIN-CONTAINING PROTEIN"/>
    <property type="match status" value="1"/>
</dbReference>
<gene>
    <name evidence="3" type="ORF">GETHPA_21580</name>
</gene>
<evidence type="ECO:0000313" key="4">
    <source>
        <dbReference type="Proteomes" id="UP001165089"/>
    </source>
</evidence>
<dbReference type="PANTHER" id="PTHR39425">
    <property type="entry name" value="LIPOPROTEIN CYTOCHROME C"/>
    <property type="match status" value="1"/>
</dbReference>
<evidence type="ECO:0000259" key="2">
    <source>
        <dbReference type="Pfam" id="PF14522"/>
    </source>
</evidence>
<sequence>MHPFDRAFRFVLPVGAVAVLSTVLAVGWFTQPDRFAKGYAPEQPIPFSHQLHAGTMKMQCLYCHSGAERSRSAGVPSAEVCMGCHKVTRTDRPAIQKLTQLYNAGKPILWQRVHTLPDHVFFDHRPHVNAGIACQTCHGEVQTMPVITREMGMRMANCLGCHRDPHAALPKDSKITRGPENCSACHR</sequence>
<organism evidence="3 4">
    <name type="scientific">Geothrix rubra</name>
    <dbReference type="NCBI Taxonomy" id="2927977"/>
    <lineage>
        <taxon>Bacteria</taxon>
        <taxon>Pseudomonadati</taxon>
        <taxon>Acidobacteriota</taxon>
        <taxon>Holophagae</taxon>
        <taxon>Holophagales</taxon>
        <taxon>Holophagaceae</taxon>
        <taxon>Geothrix</taxon>
    </lineage>
</organism>
<name>A0ABQ5Q926_9BACT</name>
<reference evidence="3 4" key="1">
    <citation type="journal article" date="2023" name="Antonie Van Leeuwenhoek">
        <title>Mesoterricola silvestris gen. nov., sp. nov., Mesoterricola sediminis sp. nov., Geothrix oryzae sp. nov., Geothrix edaphica sp. nov., Geothrix rubra sp. nov., and Geothrix limicola sp. nov., six novel members of Acidobacteriota isolated from soils.</title>
        <authorList>
            <person name="Itoh H."/>
            <person name="Sugisawa Y."/>
            <person name="Mise K."/>
            <person name="Xu Z."/>
            <person name="Kuniyasu M."/>
            <person name="Ushijima N."/>
            <person name="Kawano K."/>
            <person name="Kobayashi E."/>
            <person name="Shiratori Y."/>
            <person name="Masuda Y."/>
            <person name="Senoo K."/>
        </authorList>
    </citation>
    <scope>NUCLEOTIDE SEQUENCE [LARGE SCALE GENOMIC DNA]</scope>
    <source>
        <strain evidence="3 4">Red803</strain>
    </source>
</reference>
<dbReference type="CDD" id="cd08168">
    <property type="entry name" value="Cytochrom_C3"/>
    <property type="match status" value="1"/>
</dbReference>
<evidence type="ECO:0000256" key="1">
    <source>
        <dbReference type="ARBA" id="ARBA00022723"/>
    </source>
</evidence>
<dbReference type="InterPro" id="IPR036280">
    <property type="entry name" value="Multihaem_cyt_sf"/>
</dbReference>
<proteinExistence type="predicted"/>
<keyword evidence="4" id="KW-1185">Reference proteome</keyword>
<protein>
    <submittedName>
        <fullName evidence="3">Class III cytochrome C domain protein</fullName>
    </submittedName>
</protein>
<comment type="caution">
    <text evidence="3">The sequence shown here is derived from an EMBL/GenBank/DDBJ whole genome shotgun (WGS) entry which is preliminary data.</text>
</comment>
<dbReference type="InterPro" id="IPR002322">
    <property type="entry name" value="Cyt_c_III"/>
</dbReference>
<dbReference type="SUPFAM" id="SSF48695">
    <property type="entry name" value="Multiheme cytochromes"/>
    <property type="match status" value="1"/>
</dbReference>
<dbReference type="EMBL" id="BSDD01000004">
    <property type="protein sequence ID" value="GLH70625.1"/>
    <property type="molecule type" value="Genomic_DNA"/>
</dbReference>
<dbReference type="Pfam" id="PF14522">
    <property type="entry name" value="Cytochrome_C7"/>
    <property type="match status" value="1"/>
</dbReference>
<keyword evidence="1" id="KW-0479">Metal-binding</keyword>
<accession>A0ABQ5Q926</accession>
<dbReference type="Proteomes" id="UP001165089">
    <property type="component" value="Unassembled WGS sequence"/>
</dbReference>